<organism evidence="2 3">
    <name type="scientific">Glycomyces rhizosphaerae</name>
    <dbReference type="NCBI Taxonomy" id="2054422"/>
    <lineage>
        <taxon>Bacteria</taxon>
        <taxon>Bacillati</taxon>
        <taxon>Actinomycetota</taxon>
        <taxon>Actinomycetes</taxon>
        <taxon>Glycomycetales</taxon>
        <taxon>Glycomycetaceae</taxon>
        <taxon>Glycomyces</taxon>
    </lineage>
</organism>
<accession>A0ABV7Q825</accession>
<protein>
    <submittedName>
        <fullName evidence="2">Uncharacterized protein</fullName>
    </submittedName>
</protein>
<dbReference type="Proteomes" id="UP001595712">
    <property type="component" value="Unassembled WGS sequence"/>
</dbReference>
<evidence type="ECO:0000313" key="2">
    <source>
        <dbReference type="EMBL" id="MFC3495686.1"/>
    </source>
</evidence>
<keyword evidence="3" id="KW-1185">Reference proteome</keyword>
<keyword evidence="1" id="KW-1133">Transmembrane helix</keyword>
<keyword evidence="1" id="KW-0472">Membrane</keyword>
<name>A0ABV7Q825_9ACTN</name>
<keyword evidence="1" id="KW-0812">Transmembrane</keyword>
<dbReference type="EMBL" id="JBHRWO010000021">
    <property type="protein sequence ID" value="MFC3495686.1"/>
    <property type="molecule type" value="Genomic_DNA"/>
</dbReference>
<gene>
    <name evidence="2" type="ORF">ACFO8M_24665</name>
</gene>
<feature type="transmembrane region" description="Helical" evidence="1">
    <location>
        <begin position="23"/>
        <end position="42"/>
    </location>
</feature>
<dbReference type="RefSeq" id="WP_387980446.1">
    <property type="nucleotide sequence ID" value="NZ_JBHRWO010000021.1"/>
</dbReference>
<comment type="caution">
    <text evidence="2">The sequence shown here is derived from an EMBL/GenBank/DDBJ whole genome shotgun (WGS) entry which is preliminary data.</text>
</comment>
<sequence>MWSLSGALSVGELLLHELSVRPIVYAALSLTVIRMASVAIAMTGTRLRPSTLAFMG</sequence>
<evidence type="ECO:0000313" key="3">
    <source>
        <dbReference type="Proteomes" id="UP001595712"/>
    </source>
</evidence>
<proteinExistence type="predicted"/>
<evidence type="ECO:0000256" key="1">
    <source>
        <dbReference type="SAM" id="Phobius"/>
    </source>
</evidence>
<reference evidence="3" key="1">
    <citation type="journal article" date="2019" name="Int. J. Syst. Evol. Microbiol.">
        <title>The Global Catalogue of Microorganisms (GCM) 10K type strain sequencing project: providing services to taxonomists for standard genome sequencing and annotation.</title>
        <authorList>
            <consortium name="The Broad Institute Genomics Platform"/>
            <consortium name="The Broad Institute Genome Sequencing Center for Infectious Disease"/>
            <person name="Wu L."/>
            <person name="Ma J."/>
        </authorList>
    </citation>
    <scope>NUCLEOTIDE SEQUENCE [LARGE SCALE GENOMIC DNA]</scope>
    <source>
        <strain evidence="3">CGMCC 4.7396</strain>
    </source>
</reference>